<evidence type="ECO:0000313" key="3">
    <source>
        <dbReference type="WBParaSite" id="HPLM_0000296801-mRNA-1"/>
    </source>
</evidence>
<gene>
    <name evidence="1" type="ORF">HPLM_LOCUS2960</name>
</gene>
<dbReference type="Proteomes" id="UP000268014">
    <property type="component" value="Unassembled WGS sequence"/>
</dbReference>
<dbReference type="EMBL" id="UZAF01008002">
    <property type="protein sequence ID" value="VDO17762.1"/>
    <property type="molecule type" value="Genomic_DNA"/>
</dbReference>
<name>A0A0N4W092_HAEPC</name>
<dbReference type="WBParaSite" id="HPLM_0000296801-mRNA-1">
    <property type="protein sequence ID" value="HPLM_0000296801-mRNA-1"/>
    <property type="gene ID" value="HPLM_0000296801"/>
</dbReference>
<reference evidence="1 2" key="2">
    <citation type="submission" date="2018-11" db="EMBL/GenBank/DDBJ databases">
        <authorList>
            <consortium name="Pathogen Informatics"/>
        </authorList>
    </citation>
    <scope>NUCLEOTIDE SEQUENCE [LARGE SCALE GENOMIC DNA]</scope>
    <source>
        <strain evidence="1 2">MHpl1</strain>
    </source>
</reference>
<evidence type="ECO:0000313" key="2">
    <source>
        <dbReference type="Proteomes" id="UP000268014"/>
    </source>
</evidence>
<protein>
    <submittedName>
        <fullName evidence="1 3">Uncharacterized protein</fullName>
    </submittedName>
</protein>
<reference evidence="3" key="1">
    <citation type="submission" date="2017-02" db="UniProtKB">
        <authorList>
            <consortium name="WormBaseParasite"/>
        </authorList>
    </citation>
    <scope>IDENTIFICATION</scope>
</reference>
<proteinExistence type="predicted"/>
<accession>A0A0N4W092</accession>
<evidence type="ECO:0000313" key="1">
    <source>
        <dbReference type="EMBL" id="VDO17762.1"/>
    </source>
</evidence>
<keyword evidence="2" id="KW-1185">Reference proteome</keyword>
<dbReference type="AlphaFoldDB" id="A0A0N4W092"/>
<organism evidence="3">
    <name type="scientific">Haemonchus placei</name>
    <name type="common">Barber's pole worm</name>
    <dbReference type="NCBI Taxonomy" id="6290"/>
    <lineage>
        <taxon>Eukaryota</taxon>
        <taxon>Metazoa</taxon>
        <taxon>Ecdysozoa</taxon>
        <taxon>Nematoda</taxon>
        <taxon>Chromadorea</taxon>
        <taxon>Rhabditida</taxon>
        <taxon>Rhabditina</taxon>
        <taxon>Rhabditomorpha</taxon>
        <taxon>Strongyloidea</taxon>
        <taxon>Trichostrongylidae</taxon>
        <taxon>Haemonchus</taxon>
    </lineage>
</organism>
<sequence>MLLSLLRSERHLEFCLAFGLDKIWNVSVVHGNDYFHITSASSSGIYSECARFPNNRLITRAETSHSGVIGFGGERRASDRFAHHRNVN</sequence>